<evidence type="ECO:0000256" key="14">
    <source>
        <dbReference type="ARBA" id="ARBA00023211"/>
    </source>
</evidence>
<evidence type="ECO:0000256" key="15">
    <source>
        <dbReference type="ARBA" id="ARBA00023239"/>
    </source>
</evidence>
<dbReference type="NCBIfam" id="NF006803">
    <property type="entry name" value="PRK09311.1"/>
    <property type="match status" value="1"/>
</dbReference>
<dbReference type="Pfam" id="PF00925">
    <property type="entry name" value="GTP_cyclohydro2"/>
    <property type="match status" value="1"/>
</dbReference>
<keyword evidence="11 19" id="KW-0862">Zinc</keyword>
<feature type="region of interest" description="DHBP synthase" evidence="19">
    <location>
        <begin position="1"/>
        <end position="201"/>
    </location>
</feature>
<comment type="similarity">
    <text evidence="6 19">In the N-terminal section; belongs to the DHBP synthase family.</text>
</comment>
<feature type="binding site" evidence="19">
    <location>
        <position position="29"/>
    </location>
    <ligand>
        <name>Mg(2+)</name>
        <dbReference type="ChEBI" id="CHEBI:18420"/>
        <label>1</label>
    </ligand>
</feature>
<dbReference type="HAMAP" id="MF_01283">
    <property type="entry name" value="RibBA"/>
    <property type="match status" value="1"/>
</dbReference>
<evidence type="ECO:0000256" key="18">
    <source>
        <dbReference type="ARBA" id="ARBA00049295"/>
    </source>
</evidence>
<dbReference type="PANTHER" id="PTHR21327">
    <property type="entry name" value="GTP CYCLOHYDROLASE II-RELATED"/>
    <property type="match status" value="1"/>
</dbReference>
<feature type="binding site" evidence="19">
    <location>
        <begin position="140"/>
        <end position="144"/>
    </location>
    <ligand>
        <name>D-ribulose 5-phosphate</name>
        <dbReference type="ChEBI" id="CHEBI:58121"/>
    </ligand>
</feature>
<dbReference type="Gene3D" id="3.90.870.10">
    <property type="entry name" value="DHBP synthase"/>
    <property type="match status" value="1"/>
</dbReference>
<dbReference type="GO" id="GO:0009231">
    <property type="term" value="P:riboflavin biosynthetic process"/>
    <property type="evidence" value="ECO:0007669"/>
    <property type="project" value="UniProtKB-UniRule"/>
</dbReference>
<evidence type="ECO:0000256" key="11">
    <source>
        <dbReference type="ARBA" id="ARBA00022833"/>
    </source>
</evidence>
<dbReference type="GO" id="GO:0008270">
    <property type="term" value="F:zinc ion binding"/>
    <property type="evidence" value="ECO:0007669"/>
    <property type="project" value="UniProtKB-UniRule"/>
</dbReference>
<feature type="binding site" evidence="19">
    <location>
        <position position="352"/>
    </location>
    <ligand>
        <name>GTP</name>
        <dbReference type="ChEBI" id="CHEBI:37565"/>
    </ligand>
</feature>
<dbReference type="PATRIC" id="fig|1360.110.peg.2177"/>
<dbReference type="Pfam" id="PF00926">
    <property type="entry name" value="DHBP_synthase"/>
    <property type="match status" value="1"/>
</dbReference>
<dbReference type="EC" id="3.5.4.25" evidence="19"/>
<dbReference type="NCBIfam" id="TIGR00506">
    <property type="entry name" value="ribB"/>
    <property type="match status" value="1"/>
</dbReference>
<name>A0A0A7SZF3_LACLL</name>
<evidence type="ECO:0000256" key="13">
    <source>
        <dbReference type="ARBA" id="ARBA00023134"/>
    </source>
</evidence>
<dbReference type="GO" id="GO:0005829">
    <property type="term" value="C:cytosol"/>
    <property type="evidence" value="ECO:0007669"/>
    <property type="project" value="TreeGrafter"/>
</dbReference>
<comment type="function">
    <text evidence="17 19">Catalyzes the conversion of GTP to 2,5-diamino-6-ribosylamino-4(3H)-pyrimidinone 5'-phosphate (DARP), formate and pyrophosphate.</text>
</comment>
<comment type="pathway">
    <text evidence="4 19">Cofactor biosynthesis; riboflavin biosynthesis; 5-amino-6-(D-ribitylamino)uracil from GTP: step 1/4.</text>
</comment>
<dbReference type="Proteomes" id="UP000192067">
    <property type="component" value="Chromosome"/>
</dbReference>
<dbReference type="CDD" id="cd00641">
    <property type="entry name" value="GTP_cyclohydro2"/>
    <property type="match status" value="1"/>
</dbReference>
<feature type="site" description="Essential for DHBP synthase activity" evidence="19">
    <location>
        <position position="126"/>
    </location>
</feature>
<evidence type="ECO:0000256" key="5">
    <source>
        <dbReference type="ARBA" id="ARBA00004904"/>
    </source>
</evidence>
<keyword evidence="8 19" id="KW-0479">Metal-binding</keyword>
<feature type="binding site" evidence="19">
    <location>
        <position position="164"/>
    </location>
    <ligand>
        <name>D-ribulose 5-phosphate</name>
        <dbReference type="ChEBI" id="CHEBI:58121"/>
    </ligand>
</feature>
<dbReference type="Gene3D" id="3.40.50.10990">
    <property type="entry name" value="GTP cyclohydrolase II"/>
    <property type="match status" value="1"/>
</dbReference>
<evidence type="ECO:0000256" key="16">
    <source>
        <dbReference type="ARBA" id="ARBA00023268"/>
    </source>
</evidence>
<keyword evidence="16 19" id="KW-0511">Multifunctional enzyme</keyword>
<evidence type="ECO:0000313" key="22">
    <source>
        <dbReference type="EMBL" id="GAM80073.1"/>
    </source>
</evidence>
<dbReference type="NCBIfam" id="TIGR00505">
    <property type="entry name" value="ribA"/>
    <property type="match status" value="1"/>
</dbReference>
<dbReference type="AlphaFoldDB" id="A0A0A7SZF3"/>
<keyword evidence="10 19" id="KW-0378">Hydrolase</keyword>
<dbReference type="HAMAP" id="MF_00179">
    <property type="entry name" value="RibA"/>
    <property type="match status" value="1"/>
</dbReference>
<dbReference type="EMBL" id="CP015904">
    <property type="protein sequence ID" value="ARE13280.1"/>
    <property type="molecule type" value="Genomic_DNA"/>
</dbReference>
<evidence type="ECO:0000313" key="24">
    <source>
        <dbReference type="Proteomes" id="UP000192067"/>
    </source>
</evidence>
<feature type="site" description="Essential for DHBP synthase activity" evidence="19">
    <location>
        <position position="164"/>
    </location>
</feature>
<evidence type="ECO:0000313" key="21">
    <source>
        <dbReference type="EMBL" id="ARE13280.1"/>
    </source>
</evidence>
<comment type="catalytic activity">
    <reaction evidence="1 19">
        <text>D-ribulose 5-phosphate = (2S)-2-hydroxy-3-oxobutyl phosphate + formate + H(+)</text>
        <dbReference type="Rhea" id="RHEA:18457"/>
        <dbReference type="ChEBI" id="CHEBI:15378"/>
        <dbReference type="ChEBI" id="CHEBI:15740"/>
        <dbReference type="ChEBI" id="CHEBI:58121"/>
        <dbReference type="ChEBI" id="CHEBI:58830"/>
        <dbReference type="EC" id="4.1.99.12"/>
    </reaction>
</comment>
<dbReference type="FunFam" id="3.90.870.10:FF:000001">
    <property type="entry name" value="Riboflavin biosynthesis protein RibBA"/>
    <property type="match status" value="1"/>
</dbReference>
<accession>A0A0A7SZF3</accession>
<feature type="binding site" evidence="19">
    <location>
        <position position="268"/>
    </location>
    <ligand>
        <name>Zn(2+)</name>
        <dbReference type="ChEBI" id="CHEBI:29105"/>
        <note>catalytic</note>
    </ligand>
</feature>
<evidence type="ECO:0000313" key="23">
    <source>
        <dbReference type="Proteomes" id="UP000031847"/>
    </source>
</evidence>
<reference evidence="21 24" key="2">
    <citation type="journal article" date="2017" name="BMC Genomics">
        <title>Comparative and functional genomics of the Lactococcus lactis taxon; insights into evolution and niche adaptation.</title>
        <authorList>
            <person name="Kelleher P."/>
            <person name="Bottacini F."/>
            <person name="Mahony J."/>
            <person name="Kilcawley K.N."/>
            <person name="van Sinderen D."/>
        </authorList>
    </citation>
    <scope>NUCLEOTIDE SEQUENCE [LARGE SCALE GENOMIC DNA]</scope>
    <source>
        <strain evidence="21 24">UC11</strain>
    </source>
</reference>
<dbReference type="NCBIfam" id="NF001591">
    <property type="entry name" value="PRK00393.1"/>
    <property type="match status" value="1"/>
</dbReference>
<feature type="region of interest" description="GTP cyclohydrolase II" evidence="19">
    <location>
        <begin position="202"/>
        <end position="398"/>
    </location>
</feature>
<keyword evidence="7 19" id="KW-0686">Riboflavin biosynthesis</keyword>
<comment type="cofactor">
    <cofactor evidence="2">
        <name>Mn(2+)</name>
        <dbReference type="ChEBI" id="CHEBI:29035"/>
    </cofactor>
</comment>
<feature type="binding site" evidence="19">
    <location>
        <position position="257"/>
    </location>
    <ligand>
        <name>Zn(2+)</name>
        <dbReference type="ChEBI" id="CHEBI:29105"/>
        <note>catalytic</note>
    </ligand>
</feature>
<feature type="binding site" evidence="19">
    <location>
        <position position="270"/>
    </location>
    <ligand>
        <name>Zn(2+)</name>
        <dbReference type="ChEBI" id="CHEBI:29105"/>
        <note>catalytic</note>
    </ligand>
</feature>
<feature type="active site" description="Nucleophile; for GTP cyclohydrolase activity" evidence="19">
    <location>
        <position position="331"/>
    </location>
</feature>
<comment type="cofactor">
    <cofactor evidence="19">
        <name>Zn(2+)</name>
        <dbReference type="ChEBI" id="CHEBI:29105"/>
    </cofactor>
    <text evidence="19">Binds 1 zinc ion per subunit.</text>
</comment>
<feature type="binding site" evidence="19">
    <location>
        <position position="357"/>
    </location>
    <ligand>
        <name>GTP</name>
        <dbReference type="ChEBI" id="CHEBI:37565"/>
    </ligand>
</feature>
<dbReference type="PANTHER" id="PTHR21327:SF18">
    <property type="entry name" value="3,4-DIHYDROXY-2-BUTANONE 4-PHOSPHATE SYNTHASE"/>
    <property type="match status" value="1"/>
</dbReference>
<dbReference type="UniPathway" id="UPA00275">
    <property type="reaction ID" value="UER00399"/>
</dbReference>
<evidence type="ECO:0000256" key="2">
    <source>
        <dbReference type="ARBA" id="ARBA00001936"/>
    </source>
</evidence>
<keyword evidence="14 19" id="KW-0464">Manganese</keyword>
<dbReference type="PIRSF" id="PIRSF001259">
    <property type="entry name" value="RibA"/>
    <property type="match status" value="1"/>
</dbReference>
<feature type="domain" description="GTP cyclohydrolase II" evidence="20">
    <location>
        <begin position="208"/>
        <end position="372"/>
    </location>
</feature>
<dbReference type="InterPro" id="IPR032677">
    <property type="entry name" value="GTP_cyclohydro_II"/>
</dbReference>
<evidence type="ECO:0000256" key="8">
    <source>
        <dbReference type="ARBA" id="ARBA00022723"/>
    </source>
</evidence>
<evidence type="ECO:0000256" key="7">
    <source>
        <dbReference type="ARBA" id="ARBA00022619"/>
    </source>
</evidence>
<protein>
    <recommendedName>
        <fullName evidence="19">Riboflavin biosynthesis protein RibBA</fullName>
    </recommendedName>
    <domain>
        <recommendedName>
            <fullName evidence="19">3,4-dihydroxy-2-butanone 4-phosphate synthase</fullName>
            <shortName evidence="19">DHBP synthase</shortName>
            <ecNumber evidence="19">4.1.99.12</ecNumber>
        </recommendedName>
    </domain>
    <domain>
        <recommendedName>
            <fullName evidence="19">GTP cyclohydrolase-2</fullName>
            <ecNumber evidence="19">3.5.4.25</ecNumber>
        </recommendedName>
        <alternativeName>
            <fullName evidence="19">GTP cyclohydrolase II</fullName>
        </alternativeName>
    </domain>
</protein>
<evidence type="ECO:0000256" key="10">
    <source>
        <dbReference type="ARBA" id="ARBA00022801"/>
    </source>
</evidence>
<keyword evidence="9 19" id="KW-0547">Nucleotide-binding</keyword>
<feature type="binding site" evidence="19">
    <location>
        <position position="317"/>
    </location>
    <ligand>
        <name>GTP</name>
        <dbReference type="ChEBI" id="CHEBI:37565"/>
    </ligand>
</feature>
<dbReference type="GO" id="GO:0003935">
    <property type="term" value="F:GTP cyclohydrolase II activity"/>
    <property type="evidence" value="ECO:0007669"/>
    <property type="project" value="UniProtKB-UniRule"/>
</dbReference>
<evidence type="ECO:0000256" key="19">
    <source>
        <dbReference type="HAMAP-Rule" id="MF_01283"/>
    </source>
</evidence>
<feature type="binding site" evidence="19">
    <location>
        <position position="29"/>
    </location>
    <ligand>
        <name>Mg(2+)</name>
        <dbReference type="ChEBI" id="CHEBI:18420"/>
        <label>2</label>
    </ligand>
</feature>
<reference evidence="22 23" key="1">
    <citation type="submission" date="2015-01" db="EMBL/GenBank/DDBJ databases">
        <title>Lactococcus lactis subsp.lactis JCM 5805 whole genome shotgun sequence.</title>
        <authorList>
            <person name="Fujii T."/>
            <person name="Tomita Y."/>
            <person name="Ikushima S."/>
            <person name="Fujiwara D."/>
        </authorList>
    </citation>
    <scope>NUCLEOTIDE SEQUENCE [LARGE SCALE GENOMIC DNA]</scope>
    <source>
        <strain evidence="22 23">JCM 5805</strain>
    </source>
</reference>
<feature type="binding site" evidence="19">
    <location>
        <position position="273"/>
    </location>
    <ligand>
        <name>GTP</name>
        <dbReference type="ChEBI" id="CHEBI:37565"/>
    </ligand>
</feature>
<feature type="binding site" evidence="19">
    <location>
        <begin position="295"/>
        <end position="297"/>
    </location>
    <ligand>
        <name>GTP</name>
        <dbReference type="ChEBI" id="CHEBI:37565"/>
    </ligand>
</feature>
<dbReference type="InterPro" id="IPR000422">
    <property type="entry name" value="DHBP_synthase_RibB"/>
</dbReference>
<dbReference type="InterPro" id="IPR000926">
    <property type="entry name" value="RibA"/>
</dbReference>
<dbReference type="GO" id="GO:0000287">
    <property type="term" value="F:magnesium ion binding"/>
    <property type="evidence" value="ECO:0007669"/>
    <property type="project" value="UniProtKB-UniRule"/>
</dbReference>
<evidence type="ECO:0000256" key="3">
    <source>
        <dbReference type="ARBA" id="ARBA00002284"/>
    </source>
</evidence>
<dbReference type="InterPro" id="IPR016299">
    <property type="entry name" value="Riboflavin_synth_RibBA"/>
</dbReference>
<evidence type="ECO:0000256" key="1">
    <source>
        <dbReference type="ARBA" id="ARBA00000141"/>
    </source>
</evidence>
<evidence type="ECO:0000259" key="20">
    <source>
        <dbReference type="Pfam" id="PF00925"/>
    </source>
</evidence>
<dbReference type="GO" id="GO:0030145">
    <property type="term" value="F:manganese ion binding"/>
    <property type="evidence" value="ECO:0007669"/>
    <property type="project" value="UniProtKB-UniRule"/>
</dbReference>
<dbReference type="GO" id="GO:0008686">
    <property type="term" value="F:3,4-dihydroxy-2-butanone-4-phosphate synthase activity"/>
    <property type="evidence" value="ECO:0007669"/>
    <property type="project" value="UniProtKB-UniRule"/>
</dbReference>
<keyword evidence="12 19" id="KW-0460">Magnesium</keyword>
<feature type="binding site" evidence="19">
    <location>
        <position position="33"/>
    </location>
    <ligand>
        <name>D-ribulose 5-phosphate</name>
        <dbReference type="ChEBI" id="CHEBI:58121"/>
    </ligand>
</feature>
<dbReference type="RefSeq" id="WP_023164048.1">
    <property type="nucleotide sequence ID" value="NZ_BAABQR010000001.1"/>
</dbReference>
<feature type="binding site" evidence="19">
    <location>
        <begin position="252"/>
        <end position="256"/>
    </location>
    <ligand>
        <name>GTP</name>
        <dbReference type="ChEBI" id="CHEBI:37565"/>
    </ligand>
</feature>
<evidence type="ECO:0000256" key="6">
    <source>
        <dbReference type="ARBA" id="ARBA00005520"/>
    </source>
</evidence>
<evidence type="ECO:0000256" key="12">
    <source>
        <dbReference type="ARBA" id="ARBA00022842"/>
    </source>
</evidence>
<feature type="binding site" evidence="19">
    <location>
        <begin position="28"/>
        <end position="29"/>
    </location>
    <ligand>
        <name>D-ribulose 5-phosphate</name>
        <dbReference type="ChEBI" id="CHEBI:58121"/>
    </ligand>
</feature>
<evidence type="ECO:0000256" key="9">
    <source>
        <dbReference type="ARBA" id="ARBA00022741"/>
    </source>
</evidence>
<dbReference type="SUPFAM" id="SSF142695">
    <property type="entry name" value="RibA-like"/>
    <property type="match status" value="1"/>
</dbReference>
<dbReference type="InterPro" id="IPR017945">
    <property type="entry name" value="DHBP_synth_RibB-like_a/b_dom"/>
</dbReference>
<dbReference type="GO" id="GO:0005525">
    <property type="term" value="F:GTP binding"/>
    <property type="evidence" value="ECO:0007669"/>
    <property type="project" value="UniProtKB-KW"/>
</dbReference>
<keyword evidence="15 19" id="KW-0456">Lyase</keyword>
<comment type="similarity">
    <text evidence="19">In the C-terminal section; belongs to the GTP cyclohydrolase II family.</text>
</comment>
<comment type="function">
    <text evidence="3 19">Catalyzes the conversion of D-ribulose 5-phosphate to formate and 3,4-dihydroxy-2-butanone 4-phosphate.</text>
</comment>
<evidence type="ECO:0000256" key="4">
    <source>
        <dbReference type="ARBA" id="ARBA00004853"/>
    </source>
</evidence>
<comment type="pathway">
    <text evidence="5 19">Cofactor biosynthesis; riboflavin biosynthesis; 2-hydroxy-3-oxobutyl phosphate from D-ribulose 5-phosphate: step 1/1.</text>
</comment>
<keyword evidence="13 19" id="KW-0342">GTP-binding</keyword>
<organism evidence="22 23">
    <name type="scientific">Lactococcus lactis subsp. lactis</name>
    <name type="common">Streptococcus lactis</name>
    <dbReference type="NCBI Taxonomy" id="1360"/>
    <lineage>
        <taxon>Bacteria</taxon>
        <taxon>Bacillati</taxon>
        <taxon>Bacillota</taxon>
        <taxon>Bacilli</taxon>
        <taxon>Lactobacillales</taxon>
        <taxon>Streptococcaceae</taxon>
        <taxon>Lactococcus</taxon>
    </lineage>
</organism>
<dbReference type="EMBL" id="BBSI01000017">
    <property type="protein sequence ID" value="GAM80073.1"/>
    <property type="molecule type" value="Genomic_DNA"/>
</dbReference>
<sequence>MFQYNKVEEALAALKAGEMIIVSDDENRENEGDLICAAEFISPEIINFMASEAKGLICAPLSETYAKNLQLEAMVEKNTDNHGTAFTVSVDHIETSTGISAFERALTIKKLVDAESLPSDFRRPGHVFPLIAKKNGLFERNGHTEATVDLLRLAGLKEVGVCVEIMDEDGTMMHKEKLKEKAQEWGLKYITIKAIQEYLKQNELQVEQVTRAKLPTKYGMFDILGFVNKINGEHHVALVKGDIGDGQAILCRVHSECLTGDAFGSLKCDCGGQLEEALKKINDEGRGVLLYLRQEGRGIGLINKLRAYSLQDEGLDTVEANLALGFEEDEREYSIGAQILKIIGVKSLKLMTNNPQKINDFQKYGLVVEERVALQIKDNPFDLDYLKVKQNKMGHLFD</sequence>
<evidence type="ECO:0000256" key="17">
    <source>
        <dbReference type="ARBA" id="ARBA00043932"/>
    </source>
</evidence>
<dbReference type="FunFam" id="3.40.50.10990:FF:000001">
    <property type="entry name" value="Riboflavin biosynthesis protein RibBA"/>
    <property type="match status" value="1"/>
</dbReference>
<feature type="active site" description="Proton acceptor; for GTP cyclohydrolase activity" evidence="19">
    <location>
        <position position="329"/>
    </location>
</feature>
<feature type="binding site" evidence="19">
    <location>
        <position position="143"/>
    </location>
    <ligand>
        <name>Mg(2+)</name>
        <dbReference type="ChEBI" id="CHEBI:18420"/>
        <label>2</label>
    </ligand>
</feature>
<dbReference type="HAMAP" id="MF_00180">
    <property type="entry name" value="RibB"/>
    <property type="match status" value="1"/>
</dbReference>
<dbReference type="EC" id="4.1.99.12" evidence="19"/>
<comment type="catalytic activity">
    <reaction evidence="18 19">
        <text>GTP + 4 H2O = 2,5-diamino-6-hydroxy-4-(5-phosphoribosylamino)-pyrimidine + formate + 2 phosphate + 3 H(+)</text>
        <dbReference type="Rhea" id="RHEA:23704"/>
        <dbReference type="ChEBI" id="CHEBI:15377"/>
        <dbReference type="ChEBI" id="CHEBI:15378"/>
        <dbReference type="ChEBI" id="CHEBI:15740"/>
        <dbReference type="ChEBI" id="CHEBI:37565"/>
        <dbReference type="ChEBI" id="CHEBI:43474"/>
        <dbReference type="ChEBI" id="CHEBI:58614"/>
        <dbReference type="EC" id="3.5.4.25"/>
    </reaction>
</comment>
<dbReference type="SUPFAM" id="SSF55821">
    <property type="entry name" value="YrdC/RibB"/>
    <property type="match status" value="1"/>
</dbReference>
<comment type="cofactor">
    <cofactor evidence="19">
        <name>Mg(2+)</name>
        <dbReference type="ChEBI" id="CHEBI:18420"/>
    </cofactor>
    <cofactor evidence="19">
        <name>Mn(2+)</name>
        <dbReference type="ChEBI" id="CHEBI:29035"/>
    </cofactor>
    <text evidence="19">Binds 2 divalent metal cations per subunit. Magnesium or manganese.</text>
</comment>
<proteinExistence type="inferred from homology"/>
<dbReference type="Proteomes" id="UP000031847">
    <property type="component" value="Unassembled WGS sequence"/>
</dbReference>
<gene>
    <name evidence="19" type="primary">ribBA</name>
    <name evidence="22" type="ORF">JCM5805K_1181</name>
    <name evidence="21" type="ORF">LLUC11_0947</name>
</gene>
<dbReference type="InterPro" id="IPR036144">
    <property type="entry name" value="RibA-like_sf"/>
</dbReference>